<keyword evidence="4" id="KW-0732">Signal</keyword>
<evidence type="ECO:0000256" key="7">
    <source>
        <dbReference type="ARBA" id="ARBA00023180"/>
    </source>
</evidence>
<dbReference type="Proteomes" id="UP000694523">
    <property type="component" value="Unplaced"/>
</dbReference>
<evidence type="ECO:0000256" key="3">
    <source>
        <dbReference type="ARBA" id="ARBA00022703"/>
    </source>
</evidence>
<proteinExistence type="predicted"/>
<dbReference type="InterPro" id="IPR052459">
    <property type="entry name" value="TNFRSF_decoy_receptor"/>
</dbReference>
<keyword evidence="6 8" id="KW-1015">Disulfide bond</keyword>
<reference evidence="10" key="1">
    <citation type="submission" date="2025-08" db="UniProtKB">
        <authorList>
            <consortium name="Ensembl"/>
        </authorList>
    </citation>
    <scope>IDENTIFICATION</scope>
</reference>
<reference evidence="10" key="2">
    <citation type="submission" date="2025-09" db="UniProtKB">
        <authorList>
            <consortium name="Ensembl"/>
        </authorList>
    </citation>
    <scope>IDENTIFICATION</scope>
</reference>
<keyword evidence="2" id="KW-0964">Secreted</keyword>
<dbReference type="Ensembl" id="ENSNMLT00000028202.1">
    <property type="protein sequence ID" value="ENSNMLP00000025219.1"/>
    <property type="gene ID" value="ENSNMLG00000016142.1"/>
</dbReference>
<evidence type="ECO:0000256" key="5">
    <source>
        <dbReference type="ARBA" id="ARBA00022737"/>
    </source>
</evidence>
<dbReference type="GO" id="GO:0005576">
    <property type="term" value="C:extracellular region"/>
    <property type="evidence" value="ECO:0007669"/>
    <property type="project" value="UniProtKB-SubCell"/>
</dbReference>
<evidence type="ECO:0000256" key="6">
    <source>
        <dbReference type="ARBA" id="ARBA00023157"/>
    </source>
</evidence>
<dbReference type="GO" id="GO:0006915">
    <property type="term" value="P:apoptotic process"/>
    <property type="evidence" value="ECO:0007669"/>
    <property type="project" value="UniProtKB-KW"/>
</dbReference>
<dbReference type="Pfam" id="PF00020">
    <property type="entry name" value="TNFR_c6"/>
    <property type="match status" value="2"/>
</dbReference>
<feature type="disulfide bond" evidence="8">
    <location>
        <begin position="39"/>
        <end position="54"/>
    </location>
</feature>
<evidence type="ECO:0000259" key="9">
    <source>
        <dbReference type="PROSITE" id="PS50050"/>
    </source>
</evidence>
<dbReference type="InterPro" id="IPR001368">
    <property type="entry name" value="TNFR/NGFR_Cys_rich_reg"/>
</dbReference>
<dbReference type="PROSITE" id="PS50050">
    <property type="entry name" value="TNFR_NGFR_2"/>
    <property type="match status" value="1"/>
</dbReference>
<dbReference type="InterPro" id="IPR048522">
    <property type="entry name" value="Death_3_fish"/>
</dbReference>
<evidence type="ECO:0000313" key="10">
    <source>
        <dbReference type="Ensembl" id="ENSNMLP00000025219.1"/>
    </source>
</evidence>
<feature type="repeat" description="TNFR-Cys" evidence="8">
    <location>
        <begin position="38"/>
        <end position="78"/>
    </location>
</feature>
<accession>A0A8C6TT78</accession>
<dbReference type="AlphaFoldDB" id="A0A8C6TT78"/>
<feature type="disulfide bond" evidence="8">
    <location>
        <begin position="60"/>
        <end position="78"/>
    </location>
</feature>
<dbReference type="PANTHER" id="PTHR23097:SF116">
    <property type="entry name" value="TUMOR NECROSIS FACTOR RECEPTOR SUPERFAMILY MEMBER 6B"/>
    <property type="match status" value="1"/>
</dbReference>
<comment type="subcellular location">
    <subcellularLocation>
        <location evidence="1">Secreted</location>
    </subcellularLocation>
</comment>
<keyword evidence="11" id="KW-1185">Reference proteome</keyword>
<dbReference type="PANTHER" id="PTHR23097">
    <property type="entry name" value="TUMOR NECROSIS FACTOR RECEPTOR SUPERFAMILY MEMBER"/>
    <property type="match status" value="1"/>
</dbReference>
<dbReference type="Gene3D" id="2.10.50.10">
    <property type="entry name" value="Tumor Necrosis Factor Receptor, subunit A, domain 2"/>
    <property type="match status" value="2"/>
</dbReference>
<evidence type="ECO:0000313" key="11">
    <source>
        <dbReference type="Proteomes" id="UP000694523"/>
    </source>
</evidence>
<sequence>RVFVALFALSHSARPTFRERDPVSGMELTCDHPSVCEACPPGSFTALWNYIGRCLRCSVCARNMVQSRECRRDADCSCECRHGYWYKERAGMCVRWSECGTGHGVTAAGSPQTDIVCSPCVNGTFSDRVSSESGCSAHSVCVAPRSEVLRGTAWHDVICASPQEAHAAHFLRPLLPSFFSHHALSVRRLRHLLGKLPSSDSDSVAKRRRSISRLTQDQLRARLDQWVREAGPAHLRSLPLLLAETGAMFTADRLTHKLGRIEENLRRISTPTQEETTNDHYEIELQQG</sequence>
<keyword evidence="7" id="KW-0325">Glycoprotein</keyword>
<dbReference type="SUPFAM" id="SSF57586">
    <property type="entry name" value="TNF receptor-like"/>
    <property type="match status" value="2"/>
</dbReference>
<protein>
    <recommendedName>
        <fullName evidence="9">TNFR-Cys domain-containing protein</fullName>
    </recommendedName>
</protein>
<dbReference type="Pfam" id="PF21733">
    <property type="entry name" value="Death_3"/>
    <property type="match status" value="1"/>
</dbReference>
<evidence type="ECO:0000256" key="1">
    <source>
        <dbReference type="ARBA" id="ARBA00004613"/>
    </source>
</evidence>
<feature type="domain" description="TNFR-Cys" evidence="9">
    <location>
        <begin position="38"/>
        <end position="78"/>
    </location>
</feature>
<keyword evidence="5" id="KW-0677">Repeat</keyword>
<keyword evidence="3" id="KW-0053">Apoptosis</keyword>
<evidence type="ECO:0000256" key="8">
    <source>
        <dbReference type="PROSITE-ProRule" id="PRU00206"/>
    </source>
</evidence>
<feature type="disulfide bond" evidence="8">
    <location>
        <begin position="57"/>
        <end position="70"/>
    </location>
</feature>
<evidence type="ECO:0000256" key="2">
    <source>
        <dbReference type="ARBA" id="ARBA00022525"/>
    </source>
</evidence>
<organism evidence="10 11">
    <name type="scientific">Neogobius melanostomus</name>
    <name type="common">round goby</name>
    <dbReference type="NCBI Taxonomy" id="47308"/>
    <lineage>
        <taxon>Eukaryota</taxon>
        <taxon>Metazoa</taxon>
        <taxon>Chordata</taxon>
        <taxon>Craniata</taxon>
        <taxon>Vertebrata</taxon>
        <taxon>Euteleostomi</taxon>
        <taxon>Actinopterygii</taxon>
        <taxon>Neopterygii</taxon>
        <taxon>Teleostei</taxon>
        <taxon>Neoteleostei</taxon>
        <taxon>Acanthomorphata</taxon>
        <taxon>Gobiaria</taxon>
        <taxon>Gobiiformes</taxon>
        <taxon>Gobioidei</taxon>
        <taxon>Gobiidae</taxon>
        <taxon>Benthophilinae</taxon>
        <taxon>Neogobiini</taxon>
        <taxon>Neogobius</taxon>
    </lineage>
</organism>
<evidence type="ECO:0000256" key="4">
    <source>
        <dbReference type="ARBA" id="ARBA00022729"/>
    </source>
</evidence>
<name>A0A8C6TT78_9GOBI</name>
<dbReference type="SMART" id="SM00208">
    <property type="entry name" value="TNFR"/>
    <property type="match status" value="3"/>
</dbReference>